<organism evidence="2 3">
    <name type="scientific">Rhizopogon vesiculosus</name>
    <dbReference type="NCBI Taxonomy" id="180088"/>
    <lineage>
        <taxon>Eukaryota</taxon>
        <taxon>Fungi</taxon>
        <taxon>Dikarya</taxon>
        <taxon>Basidiomycota</taxon>
        <taxon>Agaricomycotina</taxon>
        <taxon>Agaricomycetes</taxon>
        <taxon>Agaricomycetidae</taxon>
        <taxon>Boletales</taxon>
        <taxon>Suillineae</taxon>
        <taxon>Rhizopogonaceae</taxon>
        <taxon>Rhizopogon</taxon>
    </lineage>
</organism>
<protein>
    <submittedName>
        <fullName evidence="2">Uncharacterized protein</fullName>
    </submittedName>
</protein>
<dbReference type="PANTHER" id="PTHR37488:SF2">
    <property type="entry name" value="DUF1275 DOMAIN-CONTAINING PROTEIN"/>
    <property type="match status" value="1"/>
</dbReference>
<dbReference type="STRING" id="180088.A0A1J8QBM7"/>
<dbReference type="Pfam" id="PF06912">
    <property type="entry name" value="DUF1275"/>
    <property type="match status" value="1"/>
</dbReference>
<evidence type="ECO:0000313" key="3">
    <source>
        <dbReference type="Proteomes" id="UP000183567"/>
    </source>
</evidence>
<dbReference type="Proteomes" id="UP000183567">
    <property type="component" value="Unassembled WGS sequence"/>
</dbReference>
<keyword evidence="1" id="KW-0812">Transmembrane</keyword>
<evidence type="ECO:0000256" key="1">
    <source>
        <dbReference type="SAM" id="Phobius"/>
    </source>
</evidence>
<feature type="transmembrane region" description="Helical" evidence="1">
    <location>
        <begin position="268"/>
        <end position="288"/>
    </location>
</feature>
<reference evidence="2 3" key="1">
    <citation type="submission" date="2016-03" db="EMBL/GenBank/DDBJ databases">
        <title>Comparative genomics of the ectomycorrhizal sister species Rhizopogon vinicolor and Rhizopogon vesiculosus (Basidiomycota: Boletales) reveals a divergence of the mating type B locus.</title>
        <authorList>
            <person name="Mujic A.B."/>
            <person name="Kuo A."/>
            <person name="Tritt A."/>
            <person name="Lipzen A."/>
            <person name="Chen C."/>
            <person name="Johnson J."/>
            <person name="Sharma A."/>
            <person name="Barry K."/>
            <person name="Grigoriev I.V."/>
            <person name="Spatafora J.W."/>
        </authorList>
    </citation>
    <scope>NUCLEOTIDE SEQUENCE [LARGE SCALE GENOMIC DNA]</scope>
    <source>
        <strain evidence="2 3">AM-OR11-056</strain>
    </source>
</reference>
<feature type="transmembrane region" description="Helical" evidence="1">
    <location>
        <begin position="65"/>
        <end position="86"/>
    </location>
</feature>
<sequence>MTTVIDMGITEDKVLAESPLPVLQKKAPYSSTWEAVPNYNDEGTMTKFKKYLLAEVDEKQSTLPLVGYCFMTGVVNAIIFSAIFIWCGSQTGNTVQLALAIGRLLEHDYSFHLVDKQALCSLISFMCGVFGGGRLGDKIGCKSRAWLFMGTFIQALLTMASAILMWNGRESSVANARDAPAWSDTLSFLFTGFLSASMGLQGVMAKRVNSHFSNTVALTATWCELMSNPRLFNVRRLVPSRDHQIVTIACFVAGGFVGRASLDKIGSATTLGIGTGIRVVIAVLWLFVPEKESM</sequence>
<accession>A0A1J8QBM7</accession>
<feature type="transmembrane region" description="Helical" evidence="1">
    <location>
        <begin position="145"/>
        <end position="166"/>
    </location>
</feature>
<gene>
    <name evidence="2" type="ORF">AZE42_03900</name>
</gene>
<keyword evidence="1" id="KW-1133">Transmembrane helix</keyword>
<keyword evidence="1" id="KW-0472">Membrane</keyword>
<name>A0A1J8QBM7_9AGAM</name>
<dbReference type="AlphaFoldDB" id="A0A1J8QBM7"/>
<dbReference type="PANTHER" id="PTHR37488">
    <property type="entry name" value="DUF1275 DOMAIN-CONTAINING PROTEIN"/>
    <property type="match status" value="1"/>
</dbReference>
<dbReference type="InterPro" id="IPR010699">
    <property type="entry name" value="DUF1275"/>
</dbReference>
<proteinExistence type="predicted"/>
<feature type="transmembrane region" description="Helical" evidence="1">
    <location>
        <begin position="245"/>
        <end position="262"/>
    </location>
</feature>
<dbReference type="OrthoDB" id="5288586at2759"/>
<comment type="caution">
    <text evidence="2">The sequence shown here is derived from an EMBL/GenBank/DDBJ whole genome shotgun (WGS) entry which is preliminary data.</text>
</comment>
<dbReference type="EMBL" id="LVVM01002044">
    <property type="protein sequence ID" value="OJA17363.1"/>
    <property type="molecule type" value="Genomic_DNA"/>
</dbReference>
<evidence type="ECO:0000313" key="2">
    <source>
        <dbReference type="EMBL" id="OJA17363.1"/>
    </source>
</evidence>
<keyword evidence="3" id="KW-1185">Reference proteome</keyword>
<feature type="transmembrane region" description="Helical" evidence="1">
    <location>
        <begin position="186"/>
        <end position="205"/>
    </location>
</feature>